<evidence type="ECO:0000313" key="2">
    <source>
        <dbReference type="Proteomes" id="UP000287033"/>
    </source>
</evidence>
<dbReference type="AlphaFoldDB" id="A0A401TTL6"/>
<organism evidence="1 2">
    <name type="scientific">Chiloscyllium punctatum</name>
    <name type="common">Brownbanded bambooshark</name>
    <name type="synonym">Hemiscyllium punctatum</name>
    <dbReference type="NCBI Taxonomy" id="137246"/>
    <lineage>
        <taxon>Eukaryota</taxon>
        <taxon>Metazoa</taxon>
        <taxon>Chordata</taxon>
        <taxon>Craniata</taxon>
        <taxon>Vertebrata</taxon>
        <taxon>Chondrichthyes</taxon>
        <taxon>Elasmobranchii</taxon>
        <taxon>Galeomorphii</taxon>
        <taxon>Galeoidea</taxon>
        <taxon>Orectolobiformes</taxon>
        <taxon>Hemiscylliidae</taxon>
        <taxon>Chiloscyllium</taxon>
    </lineage>
</organism>
<dbReference type="STRING" id="137246.A0A401TTL6"/>
<gene>
    <name evidence="1" type="ORF">chiPu_0030146</name>
</gene>
<dbReference type="SUPFAM" id="SSF52047">
    <property type="entry name" value="RNI-like"/>
    <property type="match status" value="1"/>
</dbReference>
<protein>
    <recommendedName>
        <fullName evidence="3">F-box domain-containing protein</fullName>
    </recommendedName>
</protein>
<evidence type="ECO:0000313" key="1">
    <source>
        <dbReference type="EMBL" id="GCC45993.1"/>
    </source>
</evidence>
<dbReference type="OrthoDB" id="5876800at2759"/>
<dbReference type="EMBL" id="BEZZ01175682">
    <property type="protein sequence ID" value="GCC45993.1"/>
    <property type="molecule type" value="Genomic_DNA"/>
</dbReference>
<name>A0A401TTL6_CHIPU</name>
<dbReference type="OMA" id="RWVEDMK"/>
<reference evidence="1 2" key="1">
    <citation type="journal article" date="2018" name="Nat. Ecol. Evol.">
        <title>Shark genomes provide insights into elasmobranch evolution and the origin of vertebrates.</title>
        <authorList>
            <person name="Hara Y"/>
            <person name="Yamaguchi K"/>
            <person name="Onimaru K"/>
            <person name="Kadota M"/>
            <person name="Koyanagi M"/>
            <person name="Keeley SD"/>
            <person name="Tatsumi K"/>
            <person name="Tanaka K"/>
            <person name="Motone F"/>
            <person name="Kageyama Y"/>
            <person name="Nozu R"/>
            <person name="Adachi N"/>
            <person name="Nishimura O"/>
            <person name="Nakagawa R"/>
            <person name="Tanegashima C"/>
            <person name="Kiyatake I"/>
            <person name="Matsumoto R"/>
            <person name="Murakumo K"/>
            <person name="Nishida K"/>
            <person name="Terakita A"/>
            <person name="Kuratani S"/>
            <person name="Sato K"/>
            <person name="Hyodo S Kuraku.S."/>
        </authorList>
    </citation>
    <scope>NUCLEOTIDE SEQUENCE [LARGE SCALE GENOMIC DNA]</scope>
</reference>
<dbReference type="Gene3D" id="3.80.10.10">
    <property type="entry name" value="Ribonuclease Inhibitor"/>
    <property type="match status" value="1"/>
</dbReference>
<dbReference type="Proteomes" id="UP000287033">
    <property type="component" value="Unassembled WGS sequence"/>
</dbReference>
<dbReference type="InterPro" id="IPR032675">
    <property type="entry name" value="LRR_dom_sf"/>
</dbReference>
<feature type="non-terminal residue" evidence="1">
    <location>
        <position position="87"/>
    </location>
</feature>
<accession>A0A401TTL6</accession>
<proteinExistence type="predicted"/>
<keyword evidence="2" id="KW-1185">Reference proteome</keyword>
<evidence type="ECO:0008006" key="3">
    <source>
        <dbReference type="Google" id="ProtNLM"/>
    </source>
</evidence>
<comment type="caution">
    <text evidence="1">The sequence shown here is derived from an EMBL/GenBank/DDBJ whole genome shotgun (WGS) entry which is preliminary data.</text>
</comment>
<sequence length="87" mass="9886">MLSGIIRRQPITLDLSWTSISKKQLMWLINRLQGLKELILSGCSWSSVSALCSASCSCLRLLDLRWVEDMKDSHLRELISPPSDTRP</sequence>